<accession>E1Z5Z7</accession>
<dbReference type="EC" id="2.4.1.82" evidence="2"/>
<comment type="similarity">
    <text evidence="1">Belongs to the glycosyl hydrolases 36 family.</text>
</comment>
<dbReference type="Proteomes" id="UP000008141">
    <property type="component" value="Unassembled WGS sequence"/>
</dbReference>
<organism evidence="6">
    <name type="scientific">Chlorella variabilis</name>
    <name type="common">Green alga</name>
    <dbReference type="NCBI Taxonomy" id="554065"/>
    <lineage>
        <taxon>Eukaryota</taxon>
        <taxon>Viridiplantae</taxon>
        <taxon>Chlorophyta</taxon>
        <taxon>core chlorophytes</taxon>
        <taxon>Trebouxiophyceae</taxon>
        <taxon>Chlorellales</taxon>
        <taxon>Chlorellaceae</taxon>
        <taxon>Chlorella clade</taxon>
        <taxon>Chlorella</taxon>
    </lineage>
</organism>
<dbReference type="GO" id="GO:0047274">
    <property type="term" value="F:galactinol-sucrose galactosyltransferase activity"/>
    <property type="evidence" value="ECO:0007669"/>
    <property type="project" value="UniProtKB-EC"/>
</dbReference>
<dbReference type="GeneID" id="17358131"/>
<dbReference type="RefSeq" id="XP_005850944.1">
    <property type="nucleotide sequence ID" value="XM_005850882.1"/>
</dbReference>
<evidence type="ECO:0000256" key="3">
    <source>
        <dbReference type="ARBA" id="ARBA00023277"/>
    </source>
</evidence>
<evidence type="ECO:0000256" key="2">
    <source>
        <dbReference type="ARBA" id="ARBA00012708"/>
    </source>
</evidence>
<dbReference type="Gene3D" id="3.20.20.70">
    <property type="entry name" value="Aldolase class I"/>
    <property type="match status" value="1"/>
</dbReference>
<dbReference type="SUPFAM" id="SSF51445">
    <property type="entry name" value="(Trans)glycosidases"/>
    <property type="match status" value="1"/>
</dbReference>
<dbReference type="FunCoup" id="E1Z5Z7">
    <property type="interactions" value="121"/>
</dbReference>
<dbReference type="InterPro" id="IPR013785">
    <property type="entry name" value="Aldolase_TIM"/>
</dbReference>
<evidence type="ECO:0000313" key="6">
    <source>
        <dbReference type="Proteomes" id="UP000008141"/>
    </source>
</evidence>
<evidence type="ECO:0000313" key="5">
    <source>
        <dbReference type="EMBL" id="EFN58842.1"/>
    </source>
</evidence>
<keyword evidence="3" id="KW-0119">Carbohydrate metabolism</keyword>
<dbReference type="InterPro" id="IPR008811">
    <property type="entry name" value="Glycosyl_hydrolases_36"/>
</dbReference>
<dbReference type="Pfam" id="PF05691">
    <property type="entry name" value="Raffinose_syn"/>
    <property type="match status" value="1"/>
</dbReference>
<proteinExistence type="inferred from homology"/>
<gene>
    <name evidence="5" type="ORF">CHLNCDRAFT_19847</name>
</gene>
<dbReference type="PANTHER" id="PTHR31268:SF32">
    <property type="entry name" value="GALACTINOL--SUCROSE GALACTOSYLTRANSFERASE 2-RELATED"/>
    <property type="match status" value="1"/>
</dbReference>
<protein>
    <recommendedName>
        <fullName evidence="2">galactinol--sucrose galactosyltransferase</fullName>
        <ecNumber evidence="2">2.4.1.82</ecNumber>
    </recommendedName>
</protein>
<dbReference type="OMA" id="TDHQNPD"/>
<keyword evidence="6" id="KW-1185">Reference proteome</keyword>
<dbReference type="eggNOG" id="ENOG502QPVE">
    <property type="taxonomic scope" value="Eukaryota"/>
</dbReference>
<dbReference type="OrthoDB" id="4664297at2759"/>
<evidence type="ECO:0000256" key="1">
    <source>
        <dbReference type="ARBA" id="ARBA00007240"/>
    </source>
</evidence>
<dbReference type="PANTHER" id="PTHR31268">
    <property type="match status" value="1"/>
</dbReference>
<dbReference type="STRING" id="554065.E1Z5Z7"/>
<comment type="catalytic activity">
    <reaction evidence="4">
        <text>alpha-D-galactosyl-(1-&gt;3)-1D-myo-inositol + sucrose = raffinose + myo-inositol</text>
        <dbReference type="Rhea" id="RHEA:20161"/>
        <dbReference type="ChEBI" id="CHEBI:16634"/>
        <dbReference type="ChEBI" id="CHEBI:17268"/>
        <dbReference type="ChEBI" id="CHEBI:17505"/>
        <dbReference type="ChEBI" id="CHEBI:17992"/>
        <dbReference type="EC" id="2.4.1.82"/>
    </reaction>
</comment>
<dbReference type="AlphaFoldDB" id="E1Z5Z7"/>
<name>E1Z5Z7_CHLVA</name>
<dbReference type="EMBL" id="GL433837">
    <property type="protein sequence ID" value="EFN58842.1"/>
    <property type="molecule type" value="Genomic_DNA"/>
</dbReference>
<sequence>MAAKPGSAALEVQHQDGCLVTSGGTVVLEQLAGEVRVRQLGAAAVIGLEHPSGQPVAAADFSVGKVGAGCVAIAACNCASTSAIKHTHHPVPRVLLATPSTVLPPRRRRRRCPAPTRRHCTLAPPAPPCPQLRASRFLALGRTSLWWMTPAWGCSTQHIPEETQCLLLELEAGGGYALILPLIDSGTFRATLRPASTGDGGLVARVESGAAAVQAAAWPGALLVVAGRDPFDLLERGVTAAARLSGTAKHRSQKEVPPACDVFGFCTWDAFYSRVSASGIQAGLASLAEGGVPPKLLIVDDGWQQTDVDEQYRQADHTRRLVSIKANAKFGGPDSGPDHGLNAVVAQLKQRYGLQHVFCWHAMAGFWGGLGLHDPEMAKYRPKLVLPTPTAGILATDPAAAWVQPVLSGVGLPADPSELHADMHSYLASCGVDGVKVDVQSTLGLLGSGLGGGPATAAAYHASLEASARRHFPGNQLINCMCHSTGDSPPTNPASHTAHIANCAFNTLFMGELVIPDWDMFHSQHVKALLHATARAVSGGPVYVSDRPGRHDCGLLRRLVLPDGGVLRCRLPGRPTVDCLFADVSRDGATALKVWNANAYTAVVAVFNVQGSAFDRSLRRFHTHDEQPLALAAEVGAADVPPLAGQAGVELFAAYADGSGELVLLAPGERLRVGVAGGGGCDVVTLSPVAAAGGVQVAPIGLVGMLNAGGAVLRWGACGSVCCTLSGGHSDDGFEVQPVRAALQLRGAGDVLCYTSHQPISVSVEGQEAPFSYDADEATLRFELPAGAAASAAKHVTVQF</sequence>
<reference evidence="5 6" key="1">
    <citation type="journal article" date="2010" name="Plant Cell">
        <title>The Chlorella variabilis NC64A genome reveals adaptation to photosymbiosis, coevolution with viruses, and cryptic sex.</title>
        <authorList>
            <person name="Blanc G."/>
            <person name="Duncan G."/>
            <person name="Agarkova I."/>
            <person name="Borodovsky M."/>
            <person name="Gurnon J."/>
            <person name="Kuo A."/>
            <person name="Lindquist E."/>
            <person name="Lucas S."/>
            <person name="Pangilinan J."/>
            <person name="Polle J."/>
            <person name="Salamov A."/>
            <person name="Terry A."/>
            <person name="Yamada T."/>
            <person name="Dunigan D.D."/>
            <person name="Grigoriev I.V."/>
            <person name="Claverie J.M."/>
            <person name="Van Etten J.L."/>
        </authorList>
    </citation>
    <scope>NUCLEOTIDE SEQUENCE [LARGE SCALE GENOMIC DNA]</scope>
    <source>
        <strain evidence="5 6">NC64A</strain>
    </source>
</reference>
<dbReference type="InParanoid" id="E1Z5Z7"/>
<evidence type="ECO:0000256" key="4">
    <source>
        <dbReference type="ARBA" id="ARBA00049426"/>
    </source>
</evidence>
<dbReference type="KEGG" id="cvr:CHLNCDRAFT_19847"/>
<dbReference type="InterPro" id="IPR017853">
    <property type="entry name" value="GH"/>
</dbReference>